<dbReference type="EMBL" id="CTEE01000001">
    <property type="protein sequence ID" value="CQD09921.1"/>
    <property type="molecule type" value="Genomic_DNA"/>
</dbReference>
<dbReference type="STRING" id="141349.BN1232_01815"/>
<gene>
    <name evidence="7" type="primary">fecB</name>
    <name evidence="7" type="ORF">BN1232_01815</name>
</gene>
<feature type="domain" description="Fe/B12 periplasmic-binding" evidence="6">
    <location>
        <begin position="145"/>
        <end position="413"/>
    </location>
</feature>
<comment type="similarity">
    <text evidence="2">Belongs to the bacterial solute-binding protein 8 family.</text>
</comment>
<evidence type="ECO:0000256" key="4">
    <source>
        <dbReference type="ARBA" id="ARBA00022729"/>
    </source>
</evidence>
<dbReference type="Gene3D" id="3.40.50.1980">
    <property type="entry name" value="Nitrogenase molybdenum iron protein domain"/>
    <property type="match status" value="2"/>
</dbReference>
<keyword evidence="4" id="KW-0732">Signal</keyword>
<proteinExistence type="inferred from homology"/>
<feature type="region of interest" description="Disordered" evidence="5">
    <location>
        <begin position="74"/>
        <end position="136"/>
    </location>
</feature>
<comment type="subcellular location">
    <subcellularLocation>
        <location evidence="1">Cell envelope</location>
    </subcellularLocation>
</comment>
<dbReference type="SUPFAM" id="SSF53807">
    <property type="entry name" value="Helical backbone' metal receptor"/>
    <property type="match status" value="1"/>
</dbReference>
<evidence type="ECO:0000256" key="2">
    <source>
        <dbReference type="ARBA" id="ARBA00008814"/>
    </source>
</evidence>
<name>A0A0E4GWK3_MYCLN</name>
<dbReference type="Pfam" id="PF01497">
    <property type="entry name" value="Peripla_BP_2"/>
    <property type="match status" value="1"/>
</dbReference>
<dbReference type="Proteomes" id="UP000199251">
    <property type="component" value="Unassembled WGS sequence"/>
</dbReference>
<feature type="compositionally biased region" description="Low complexity" evidence="5">
    <location>
        <begin position="112"/>
        <end position="122"/>
    </location>
</feature>
<accession>A0A0E4GWK3</accession>
<dbReference type="PROSITE" id="PS50983">
    <property type="entry name" value="FE_B12_PBP"/>
    <property type="match status" value="1"/>
</dbReference>
<evidence type="ECO:0000313" key="8">
    <source>
        <dbReference type="Proteomes" id="UP000199251"/>
    </source>
</evidence>
<dbReference type="GO" id="GO:1901678">
    <property type="term" value="P:iron coordination entity transport"/>
    <property type="evidence" value="ECO:0007669"/>
    <property type="project" value="UniProtKB-ARBA"/>
</dbReference>
<organism evidence="7 8">
    <name type="scientific">Mycobacterium lentiflavum</name>
    <dbReference type="NCBI Taxonomy" id="141349"/>
    <lineage>
        <taxon>Bacteria</taxon>
        <taxon>Bacillati</taxon>
        <taxon>Actinomycetota</taxon>
        <taxon>Actinomycetes</taxon>
        <taxon>Mycobacteriales</taxon>
        <taxon>Mycobacteriaceae</taxon>
        <taxon>Mycobacterium</taxon>
        <taxon>Mycobacterium simiae complex</taxon>
    </lineage>
</organism>
<reference evidence="7 8" key="1">
    <citation type="submission" date="2015-03" db="EMBL/GenBank/DDBJ databases">
        <authorList>
            <person name="Urmite Genomes"/>
        </authorList>
    </citation>
    <scope>NUCLEOTIDE SEQUENCE [LARGE SCALE GENOMIC DNA]</scope>
    <source>
        <strain evidence="7 8">CSUR P1491</strain>
    </source>
</reference>
<dbReference type="InterPro" id="IPR002491">
    <property type="entry name" value="ABC_transptr_periplasmic_BD"/>
</dbReference>
<evidence type="ECO:0000256" key="1">
    <source>
        <dbReference type="ARBA" id="ARBA00004196"/>
    </source>
</evidence>
<feature type="compositionally biased region" description="Low complexity" evidence="5">
    <location>
        <begin position="74"/>
        <end position="84"/>
    </location>
</feature>
<feature type="compositionally biased region" description="Basic and acidic residues" evidence="5">
    <location>
        <begin position="102"/>
        <end position="111"/>
    </location>
</feature>
<dbReference type="CDD" id="cd01146">
    <property type="entry name" value="FhuD"/>
    <property type="match status" value="1"/>
</dbReference>
<keyword evidence="7" id="KW-0449">Lipoprotein</keyword>
<dbReference type="OrthoDB" id="9793175at2"/>
<dbReference type="GO" id="GO:0030288">
    <property type="term" value="C:outer membrane-bounded periplasmic space"/>
    <property type="evidence" value="ECO:0007669"/>
    <property type="project" value="TreeGrafter"/>
</dbReference>
<evidence type="ECO:0000259" key="6">
    <source>
        <dbReference type="PROSITE" id="PS50983"/>
    </source>
</evidence>
<sequence length="413" mass="42321">MAVLVLQTVVIGSSQAPGRVGRPVPNWPDVSVERVQSGGRRPTLTPVKTPVKGRLVAVAAIAAAAVVTCSACGSGQSGSKGTSTRPLVTPTTQIAGAGVLGNDRKPDESCPRDAAPADPGPATRQAHNAAGVTPDSVQVPAQAQRIVVLSGDQLDAVCALGLQSRVVAAALPDDSPSQPSYLGDAVHALPGVGTRSNPDLRAIAALHPDLILGSVALTPRTYPRLAAIAPTVFTAAPGGAWQDNLRIVGGATARSGAVDGLIGGFTQRASQIGASHDAAHFQASVVQLTTDKLRIYGANNFPASVLSAVGVDRPAAQRFTDKPYIEIGATDADLAKGADFSAADADVIYMSCATRAAADRAATILDSAPWRKLSANRDNRVYIVNDEVWQTGEGVIAARGIVDDLRLLNAAIN</sequence>
<dbReference type="AlphaFoldDB" id="A0A0E4GWK3"/>
<dbReference type="PANTHER" id="PTHR30532:SF25">
    <property type="entry name" value="IRON(III) DICITRATE-BINDING PERIPLASMIC PROTEIN"/>
    <property type="match status" value="1"/>
</dbReference>
<feature type="compositionally biased region" description="Polar residues" evidence="5">
    <location>
        <begin position="85"/>
        <end position="94"/>
    </location>
</feature>
<keyword evidence="3" id="KW-0813">Transport</keyword>
<evidence type="ECO:0000313" key="7">
    <source>
        <dbReference type="EMBL" id="CQD09921.1"/>
    </source>
</evidence>
<dbReference type="PANTHER" id="PTHR30532">
    <property type="entry name" value="IRON III DICITRATE-BINDING PERIPLASMIC PROTEIN"/>
    <property type="match status" value="1"/>
</dbReference>
<evidence type="ECO:0000256" key="5">
    <source>
        <dbReference type="SAM" id="MobiDB-lite"/>
    </source>
</evidence>
<dbReference type="InterPro" id="IPR051313">
    <property type="entry name" value="Bact_iron-sidero_bind"/>
</dbReference>
<protein>
    <submittedName>
        <fullName evidence="7">FEIII-dicitrate-binding periplasmic lipoprotein FecB</fullName>
    </submittedName>
</protein>
<evidence type="ECO:0000256" key="3">
    <source>
        <dbReference type="ARBA" id="ARBA00022448"/>
    </source>
</evidence>